<feature type="transmembrane region" description="Helical" evidence="8">
    <location>
        <begin position="207"/>
        <end position="225"/>
    </location>
</feature>
<feature type="region of interest" description="Disordered" evidence="7">
    <location>
        <begin position="663"/>
        <end position="713"/>
    </location>
</feature>
<keyword evidence="5" id="KW-0406">Ion transport</keyword>
<protein>
    <recommendedName>
        <fullName evidence="9">CASTOR/POLLUX/SYM8 ion channel conserved domain-containing protein</fullName>
    </recommendedName>
</protein>
<keyword evidence="2" id="KW-0813">Transport</keyword>
<accession>A0A1D2A593</accession>
<evidence type="ECO:0000256" key="1">
    <source>
        <dbReference type="ARBA" id="ARBA00004127"/>
    </source>
</evidence>
<sequence length="947" mass="99456">DKLAAQKPVHIHISNTSRAMPSMLARGPACSGPAPSGSLGTGRQHSARLASRTGWSAVPDFGNSIILQCQWGRLKPHRARRLLLGRTTHGPLPATLGMENKEDPARQTSEERSEAEPSLDEQLHDARLEGSNAPDRLQTPAAVWLPFSESPHSQDVGREAAKNKRPSGSGGWGWISTWSGRVRRLLSSWVLYQVQQRLMLGALPAKVAGYFLLGAPAVVAGALLYKQVSGKSLAASLVQAFGNLYHFPGPMVLNDVNIAATAVNVVMFFMGTLTFALILGVITEDLNKRYDHIRQGSYPVTARNHTLILGWSCQLVPLLRQMEVARRERGAFPGTVVILADRPKPEMDADLASALPHTSLDIATRPGAPSSTVYVDRAGGAHAACVIVLRPDDGAPSALAGCGDAAAERQVASVLALQAVRASLAGRRDGRWARGHVPRPQNVILQTPAGAGTGARAPSVLALADLLADPATPAAAQALELDDLDLVGGLSALLARSAAQPGVASVQASLLQQTRGGAWVRVLPVDGALVGTTYARARRRYPAAACIGLVSPGRGATLNPRDDMPLHEGMGLVLLAHGSGKLHPVRGVGDVELARGEAGQAAPHRPDVEPRARGGARPRRIVVLEWGAGCDDSEAQPSRRLASLMAQLHLLAPPGSSVTVVGPCAPPGLEPEEAGEGEGEGEGGEGGETNGKDALRDKADPDANHKEVAGRLVTRSGASLGSRDVLGSADGGANGAKGERCGVDLLLRHVRGNPSSIDLLEEAGVAEADSVIILSRILLSGSEESIQGDAELVSALLLLEACLLKRKRLLRAPLHVLGTIRRPDTVQVANHILARLCRGKMTAELLQPDEIAAGVLTQMGAEPRLRSVLATLIGSSSGNGTEVFLRSPGWLGISSWGMVRFAEVAELARKRGETAIGLITRDGALILAPGGAEEREYVSEDRVVVLA</sequence>
<keyword evidence="3 8" id="KW-0812">Transmembrane</keyword>
<evidence type="ECO:0000256" key="6">
    <source>
        <dbReference type="ARBA" id="ARBA00023136"/>
    </source>
</evidence>
<evidence type="ECO:0000256" key="2">
    <source>
        <dbReference type="ARBA" id="ARBA00022448"/>
    </source>
</evidence>
<dbReference type="GO" id="GO:0012505">
    <property type="term" value="C:endomembrane system"/>
    <property type="evidence" value="ECO:0007669"/>
    <property type="project" value="UniProtKB-SubCell"/>
</dbReference>
<feature type="compositionally biased region" description="Basic and acidic residues" evidence="7">
    <location>
        <begin position="690"/>
        <end position="709"/>
    </location>
</feature>
<evidence type="ECO:0000256" key="3">
    <source>
        <dbReference type="ARBA" id="ARBA00022692"/>
    </source>
</evidence>
<evidence type="ECO:0000259" key="9">
    <source>
        <dbReference type="Pfam" id="PF06241"/>
    </source>
</evidence>
<feature type="non-terminal residue" evidence="10">
    <location>
        <position position="1"/>
    </location>
</feature>
<evidence type="ECO:0000313" key="10">
    <source>
        <dbReference type="EMBL" id="JAT74382.1"/>
    </source>
</evidence>
<dbReference type="InterPro" id="IPR044849">
    <property type="entry name" value="CASTOR/POLLUX/SYM8-like"/>
</dbReference>
<feature type="compositionally biased region" description="Basic and acidic residues" evidence="7">
    <location>
        <begin position="99"/>
        <end position="122"/>
    </location>
</feature>
<feature type="domain" description="CASTOR/POLLUX/SYM8 ion channel conserved" evidence="9">
    <location>
        <begin position="491"/>
        <end position="583"/>
    </location>
</feature>
<reference evidence="10" key="1">
    <citation type="submission" date="2015-08" db="EMBL/GenBank/DDBJ databases">
        <authorList>
            <person name="Babu N.S."/>
            <person name="Beckwith C.J."/>
            <person name="Beseler K.G."/>
            <person name="Brison A."/>
            <person name="Carone J.V."/>
            <person name="Caskin T.P."/>
            <person name="Diamond M."/>
            <person name="Durham M.E."/>
            <person name="Foxe J.M."/>
            <person name="Go M."/>
            <person name="Henderson B.A."/>
            <person name="Jones I.B."/>
            <person name="McGettigan J.A."/>
            <person name="Micheletti S.J."/>
            <person name="Nasrallah M.E."/>
            <person name="Ortiz D."/>
            <person name="Piller C.R."/>
            <person name="Privatt S.R."/>
            <person name="Schneider S.L."/>
            <person name="Sharp S."/>
            <person name="Smith T.C."/>
            <person name="Stanton J.D."/>
            <person name="Ullery H.E."/>
            <person name="Wilson R.J."/>
            <person name="Serrano M.G."/>
            <person name="Buck G."/>
            <person name="Lee V."/>
            <person name="Wang Y."/>
            <person name="Carvalho R."/>
            <person name="Voegtly L."/>
            <person name="Shi R."/>
            <person name="Duckworth R."/>
            <person name="Johnson A."/>
            <person name="Loviza R."/>
            <person name="Walstead R."/>
            <person name="Shah Z."/>
            <person name="Kiflezghi M."/>
            <person name="Wade K."/>
            <person name="Ball S.L."/>
            <person name="Bradley K.W."/>
            <person name="Asai D.J."/>
            <person name="Bowman C.A."/>
            <person name="Russell D.A."/>
            <person name="Pope W.H."/>
            <person name="Jacobs-Sera D."/>
            <person name="Hendrix R.W."/>
            <person name="Hatfull G.F."/>
        </authorList>
    </citation>
    <scope>NUCLEOTIDE SEQUENCE</scope>
</reference>
<evidence type="ECO:0000256" key="4">
    <source>
        <dbReference type="ARBA" id="ARBA00022989"/>
    </source>
</evidence>
<proteinExistence type="predicted"/>
<dbReference type="AlphaFoldDB" id="A0A1D2A593"/>
<keyword evidence="4 8" id="KW-1133">Transmembrane helix</keyword>
<feature type="transmembrane region" description="Helical" evidence="8">
    <location>
        <begin position="258"/>
        <end position="282"/>
    </location>
</feature>
<dbReference type="GO" id="GO:0006811">
    <property type="term" value="P:monoatomic ion transport"/>
    <property type="evidence" value="ECO:0007669"/>
    <property type="project" value="UniProtKB-KW"/>
</dbReference>
<dbReference type="InterPro" id="IPR010420">
    <property type="entry name" value="CASTOR/POLLUX/SYM8_dom"/>
</dbReference>
<dbReference type="EMBL" id="GDKF01004240">
    <property type="protein sequence ID" value="JAT74382.1"/>
    <property type="molecule type" value="Transcribed_RNA"/>
</dbReference>
<organism evidence="10">
    <name type="scientific">Auxenochlorella protothecoides</name>
    <name type="common">Green microalga</name>
    <name type="synonym">Chlorella protothecoides</name>
    <dbReference type="NCBI Taxonomy" id="3075"/>
    <lineage>
        <taxon>Eukaryota</taxon>
        <taxon>Viridiplantae</taxon>
        <taxon>Chlorophyta</taxon>
        <taxon>core chlorophytes</taxon>
        <taxon>Trebouxiophyceae</taxon>
        <taxon>Chlorellales</taxon>
        <taxon>Chlorellaceae</taxon>
        <taxon>Auxenochlorella</taxon>
    </lineage>
</organism>
<dbReference type="PANTHER" id="PTHR31563">
    <property type="entry name" value="ION CHANNEL POLLUX-RELATED"/>
    <property type="match status" value="1"/>
</dbReference>
<feature type="region of interest" description="Disordered" evidence="7">
    <location>
        <begin position="14"/>
        <end position="45"/>
    </location>
</feature>
<dbReference type="PANTHER" id="PTHR31563:SF10">
    <property type="entry name" value="ION CHANNEL POLLUX-RELATED"/>
    <property type="match status" value="1"/>
</dbReference>
<comment type="subcellular location">
    <subcellularLocation>
        <location evidence="1">Endomembrane system</location>
        <topology evidence="1">Multi-pass membrane protein</topology>
    </subcellularLocation>
</comment>
<gene>
    <name evidence="10" type="ORF">g.20472</name>
</gene>
<evidence type="ECO:0000256" key="7">
    <source>
        <dbReference type="SAM" id="MobiDB-lite"/>
    </source>
</evidence>
<feature type="compositionally biased region" description="Acidic residues" evidence="7">
    <location>
        <begin position="670"/>
        <end position="685"/>
    </location>
</feature>
<feature type="region of interest" description="Disordered" evidence="7">
    <location>
        <begin position="148"/>
        <end position="167"/>
    </location>
</feature>
<evidence type="ECO:0000256" key="8">
    <source>
        <dbReference type="SAM" id="Phobius"/>
    </source>
</evidence>
<dbReference type="Pfam" id="PF06241">
    <property type="entry name" value="Castor_Poll_mid"/>
    <property type="match status" value="1"/>
</dbReference>
<evidence type="ECO:0000256" key="5">
    <source>
        <dbReference type="ARBA" id="ARBA00023065"/>
    </source>
</evidence>
<keyword evidence="6 8" id="KW-0472">Membrane</keyword>
<name>A0A1D2A593_AUXPR</name>
<feature type="region of interest" description="Disordered" evidence="7">
    <location>
        <begin position="85"/>
        <end position="122"/>
    </location>
</feature>